<dbReference type="EMBL" id="JAUFQS010000047">
    <property type="protein sequence ID" value="MDN3689965.1"/>
    <property type="molecule type" value="Genomic_DNA"/>
</dbReference>
<keyword evidence="2" id="KW-1185">Reference proteome</keyword>
<comment type="caution">
    <text evidence="1">The sequence shown here is derived from an EMBL/GenBank/DDBJ whole genome shotgun (WGS) entry which is preliminary data.</text>
</comment>
<accession>A0ABT8CAZ6</accession>
<sequence>MTTAIPYSPLSKSIRSNDDLDFLFLREQGILYIQELSRSIWTDYNTHDPGITVLEVLCYAITDLGYRLSLPVQDLLFEGDKRNYLNDHFHLGPEILPCKALTELDYRMLFIDLQGVKNCWLESYTKTVYADCKNFKLSYDSGIWEGLPQKYHRSFELKGLHRIIVDTEPEVTIESIRKQVFRLYHANRNLCEDLVEVVGVITQPIQVCAIIDIAPEANEEQVSAIIQWKIEQYFSPDLQFYSFQEMTAKGYSMDQMFEGPSLNHGFLDPEEVRQASLRTEVRQSDIIQLVMEVEGVNSIRDIRINNCEDGSVQGSWVLQIDPGKKPGLCDKSKFNFYKGLLPVNVNEREVNAYKNRLRREKYDAQYQGNAKEPSMPKPEHYPLGEYISIRNDFPEVYGVGPVGLPESIEEERKVQTEQFKAYLTFFDQILGSYFKHLSQVKSLLSVFTTSERTYFSQAITDIGDEAGFLNKEYTHTSFQEGLFSEFDESNSRNQKIKDHLLARFAEKFSEYAFIMKKIYGEGADQQVLDTKSYFLKEYGKFSVERATAMNYYRQPLSFLWDSNNTSGVEERVALLAGIRNFMRKSLARSFVEIYPLTNSAGDAVFRWRVYDQNRSILLNGTEDYPSRTAAHREIYLAIQLVKAFPRETLIQYFEQLEDIPDQAFTLGCFRITISPSGRFSFSIINPSVQDTQASDYIIASQYRYYSFQNMLPSLLFFIDFIDQQFDDEGIFLVENTLLRPDFNPEASVEKTFLPFCKDDCQQGNCLDPYSFRVTIVLPGNTFRFADRDFRDFLENLIREELPAHILAKICWIGKSQTGNLEQEDQLAQFEESYKEFLKGLSQGSYTSHRQFIETITELRSIYPTGTLYNCEMEDESNALRDTIILGRSNLGTI</sequence>
<organism evidence="1 2">
    <name type="scientific">Cyclobacterium jeungdonense</name>
    <dbReference type="NCBI Taxonomy" id="708087"/>
    <lineage>
        <taxon>Bacteria</taxon>
        <taxon>Pseudomonadati</taxon>
        <taxon>Bacteroidota</taxon>
        <taxon>Cytophagia</taxon>
        <taxon>Cytophagales</taxon>
        <taxon>Cyclobacteriaceae</taxon>
        <taxon>Cyclobacterium</taxon>
    </lineage>
</organism>
<reference evidence="2" key="1">
    <citation type="journal article" date="2019" name="Int. J. Syst. Evol. Microbiol.">
        <title>The Global Catalogue of Microorganisms (GCM) 10K type strain sequencing project: providing services to taxonomists for standard genome sequencing and annotation.</title>
        <authorList>
            <consortium name="The Broad Institute Genomics Platform"/>
            <consortium name="The Broad Institute Genome Sequencing Center for Infectious Disease"/>
            <person name="Wu L."/>
            <person name="Ma J."/>
        </authorList>
    </citation>
    <scope>NUCLEOTIDE SEQUENCE [LARGE SCALE GENOMIC DNA]</scope>
    <source>
        <strain evidence="2">CECT 7706</strain>
    </source>
</reference>
<evidence type="ECO:0000313" key="1">
    <source>
        <dbReference type="EMBL" id="MDN3689965.1"/>
    </source>
</evidence>
<name>A0ABT8CAZ6_9BACT</name>
<gene>
    <name evidence="1" type="ORF">QWZ15_19230</name>
</gene>
<evidence type="ECO:0008006" key="3">
    <source>
        <dbReference type="Google" id="ProtNLM"/>
    </source>
</evidence>
<dbReference type="RefSeq" id="WP_163383506.1">
    <property type="nucleotide sequence ID" value="NZ_JAUFQS010000047.1"/>
</dbReference>
<evidence type="ECO:0000313" key="2">
    <source>
        <dbReference type="Proteomes" id="UP001236663"/>
    </source>
</evidence>
<proteinExistence type="predicted"/>
<dbReference type="Proteomes" id="UP001236663">
    <property type="component" value="Unassembled WGS sequence"/>
</dbReference>
<protein>
    <recommendedName>
        <fullName evidence="3">Baseplate protein J-like domain-containing protein</fullName>
    </recommendedName>
</protein>